<dbReference type="SMART" id="SM00560">
    <property type="entry name" value="LamGL"/>
    <property type="match status" value="1"/>
</dbReference>
<name>A0AAX3N7B5_9BACL</name>
<organism evidence="4 6">
    <name type="scientific">Paenibacillus urinalis</name>
    <dbReference type="NCBI Taxonomy" id="521520"/>
    <lineage>
        <taxon>Bacteria</taxon>
        <taxon>Bacillati</taxon>
        <taxon>Bacillota</taxon>
        <taxon>Bacilli</taxon>
        <taxon>Bacillales</taxon>
        <taxon>Paenibacillaceae</taxon>
        <taxon>Paenibacillus</taxon>
    </lineage>
</organism>
<evidence type="ECO:0000256" key="2">
    <source>
        <dbReference type="ARBA" id="ARBA00023157"/>
    </source>
</evidence>
<dbReference type="RefSeq" id="WP_274338251.1">
    <property type="nucleotide sequence ID" value="NZ_CP118108.1"/>
</dbReference>
<dbReference type="Proteomes" id="UP001221519">
    <property type="component" value="Chromosome"/>
</dbReference>
<dbReference type="Proteomes" id="UP001220962">
    <property type="component" value="Chromosome"/>
</dbReference>
<dbReference type="Pfam" id="PF13385">
    <property type="entry name" value="Laminin_G_3"/>
    <property type="match status" value="1"/>
</dbReference>
<keyword evidence="1" id="KW-0732">Signal</keyword>
<feature type="domain" description="LamG-like jellyroll fold" evidence="3">
    <location>
        <begin position="43"/>
        <end position="175"/>
    </location>
</feature>
<sequence>MIGNNINTPDGGNITYQDGAEGKAAVFDGKSGVRLPNGLISSDSYSVTMWVYADELPGVNTTTFFGALSNASWLSLKPAGPEGKSMLWSNSNSAWYDAVTGAKLPLSEWTHLAFTVAGDQIKVYVNGEEKFAGSGFPDIFLDNTGTFSLAVNWWDIPFKGMMDELRIYQGAISAEEVQELATTSAVN</sequence>
<dbReference type="InterPro" id="IPR013320">
    <property type="entry name" value="ConA-like_dom_sf"/>
</dbReference>
<protein>
    <submittedName>
        <fullName evidence="4">LamG domain-containing protein</fullName>
    </submittedName>
</protein>
<evidence type="ECO:0000313" key="6">
    <source>
        <dbReference type="Proteomes" id="UP001220962"/>
    </source>
</evidence>
<evidence type="ECO:0000313" key="7">
    <source>
        <dbReference type="Proteomes" id="UP001221519"/>
    </source>
</evidence>
<dbReference type="AlphaFoldDB" id="A0AAX3N7B5"/>
<dbReference type="InterPro" id="IPR006558">
    <property type="entry name" value="LamG-like"/>
</dbReference>
<evidence type="ECO:0000259" key="3">
    <source>
        <dbReference type="SMART" id="SM00560"/>
    </source>
</evidence>
<dbReference type="EMBL" id="CP118101">
    <property type="protein sequence ID" value="WDH85246.1"/>
    <property type="molecule type" value="Genomic_DNA"/>
</dbReference>
<evidence type="ECO:0000256" key="1">
    <source>
        <dbReference type="ARBA" id="ARBA00022729"/>
    </source>
</evidence>
<evidence type="ECO:0000313" key="5">
    <source>
        <dbReference type="EMBL" id="WDI05001.1"/>
    </source>
</evidence>
<dbReference type="Gene3D" id="2.60.120.200">
    <property type="match status" value="1"/>
</dbReference>
<accession>A0AAX3N7B5</accession>
<keyword evidence="7" id="KW-1185">Reference proteome</keyword>
<evidence type="ECO:0000313" key="4">
    <source>
        <dbReference type="EMBL" id="WDH85246.1"/>
    </source>
</evidence>
<gene>
    <name evidence="4" type="ORF">PUW23_24600</name>
    <name evidence="5" type="ORF">PUW25_24590</name>
</gene>
<proteinExistence type="predicted"/>
<dbReference type="SUPFAM" id="SSF49899">
    <property type="entry name" value="Concanavalin A-like lectins/glucanases"/>
    <property type="match status" value="1"/>
</dbReference>
<dbReference type="EMBL" id="CP118108">
    <property type="protein sequence ID" value="WDI05001.1"/>
    <property type="molecule type" value="Genomic_DNA"/>
</dbReference>
<keyword evidence="2" id="KW-1015">Disulfide bond</keyword>
<reference evidence="4 7" key="1">
    <citation type="submission" date="2023-02" db="EMBL/GenBank/DDBJ databases">
        <title>Pathogen: clinical or host-associated sample.</title>
        <authorList>
            <person name="Hergert J."/>
            <person name="Casey R."/>
            <person name="Wagner J."/>
            <person name="Young E.L."/>
            <person name="Oakeson K.F."/>
        </authorList>
    </citation>
    <scope>NUCLEOTIDE SEQUENCE</scope>
    <source>
        <strain evidence="5 7">2022CK-00829</strain>
        <strain evidence="4">2022CK-00830</strain>
    </source>
</reference>